<protein>
    <submittedName>
        <fullName evidence="1">Uncharacterized protein</fullName>
    </submittedName>
</protein>
<dbReference type="AlphaFoldDB" id="A0A6M3LCN0"/>
<evidence type="ECO:0000313" key="1">
    <source>
        <dbReference type="EMBL" id="QJA92079.1"/>
    </source>
</evidence>
<name>A0A6M3LCN0_9ZZZZ</name>
<sequence>MVLTITLKNMARDTKLVVTIPGALNERLSVYMFLLEDIGIQRTKAEIVVTLAGSIIEAVIEDLESRAGHDEG</sequence>
<organism evidence="1">
    <name type="scientific">viral metagenome</name>
    <dbReference type="NCBI Taxonomy" id="1070528"/>
    <lineage>
        <taxon>unclassified sequences</taxon>
        <taxon>metagenomes</taxon>
        <taxon>organismal metagenomes</taxon>
    </lineage>
</organism>
<reference evidence="1" key="1">
    <citation type="submission" date="2020-03" db="EMBL/GenBank/DDBJ databases">
        <title>The deep terrestrial virosphere.</title>
        <authorList>
            <person name="Holmfeldt K."/>
            <person name="Nilsson E."/>
            <person name="Simone D."/>
            <person name="Lopez-Fernandez M."/>
            <person name="Wu X."/>
            <person name="de Brujin I."/>
            <person name="Lundin D."/>
            <person name="Andersson A."/>
            <person name="Bertilsson S."/>
            <person name="Dopson M."/>
        </authorList>
    </citation>
    <scope>NUCLEOTIDE SEQUENCE</scope>
    <source>
        <strain evidence="1">MM415B03183</strain>
    </source>
</reference>
<proteinExistence type="predicted"/>
<dbReference type="EMBL" id="MT143036">
    <property type="protein sequence ID" value="QJA92079.1"/>
    <property type="molecule type" value="Genomic_DNA"/>
</dbReference>
<accession>A0A6M3LCN0</accession>
<gene>
    <name evidence="1" type="ORF">MM415B03183_0003</name>
</gene>